<gene>
    <name evidence="4" type="ORF">RQX22_08260</name>
</gene>
<dbReference type="RefSeq" id="WP_315725421.1">
    <property type="nucleotide sequence ID" value="NZ_JAVUPU010000003.1"/>
</dbReference>
<protein>
    <submittedName>
        <fullName evidence="4">Alkaline phosphatase D family protein</fullName>
        <ecNumber evidence="4">3.1.-.-</ecNumber>
    </submittedName>
</protein>
<reference evidence="4 5" key="1">
    <citation type="submission" date="2023-05" db="EMBL/GenBank/DDBJ databases">
        <authorList>
            <person name="Guo Y."/>
        </authorList>
    </citation>
    <scope>NUCLEOTIDE SEQUENCE [LARGE SCALE GENOMIC DNA]</scope>
    <source>
        <strain evidence="4 5">GR2756</strain>
    </source>
</reference>
<dbReference type="PROSITE" id="PS51318">
    <property type="entry name" value="TAT"/>
    <property type="match status" value="1"/>
</dbReference>
<dbReference type="Gene3D" id="2.60.40.380">
    <property type="entry name" value="Purple acid phosphatase-like, N-terminal"/>
    <property type="match status" value="1"/>
</dbReference>
<dbReference type="InterPro" id="IPR032093">
    <property type="entry name" value="PhoD_N"/>
</dbReference>
<dbReference type="PANTHER" id="PTHR43606">
    <property type="entry name" value="PHOSPHATASE, PUTATIVE (AFU_ORTHOLOGUE AFUA_6G08710)-RELATED"/>
    <property type="match status" value="1"/>
</dbReference>
<feature type="chain" id="PRO_5046786080" evidence="1">
    <location>
        <begin position="30"/>
        <end position="546"/>
    </location>
</feature>
<evidence type="ECO:0000256" key="1">
    <source>
        <dbReference type="SAM" id="SignalP"/>
    </source>
</evidence>
<accession>A0ABU3Q6A7</accession>
<feature type="signal peptide" evidence="1">
    <location>
        <begin position="1"/>
        <end position="29"/>
    </location>
</feature>
<comment type="caution">
    <text evidence="4">The sequence shown here is derived from an EMBL/GenBank/DDBJ whole genome shotgun (WGS) entry which is preliminary data.</text>
</comment>
<keyword evidence="5" id="KW-1185">Reference proteome</keyword>
<evidence type="ECO:0000259" key="3">
    <source>
        <dbReference type="Pfam" id="PF16655"/>
    </source>
</evidence>
<dbReference type="InterPro" id="IPR029052">
    <property type="entry name" value="Metallo-depent_PP-like"/>
</dbReference>
<evidence type="ECO:0000313" key="4">
    <source>
        <dbReference type="EMBL" id="MDT9598940.1"/>
    </source>
</evidence>
<dbReference type="SUPFAM" id="SSF56300">
    <property type="entry name" value="Metallo-dependent phosphatases"/>
    <property type="match status" value="1"/>
</dbReference>
<feature type="domain" description="PhoD-like phosphatase metallophosphatase" evidence="2">
    <location>
        <begin position="140"/>
        <end position="514"/>
    </location>
</feature>
<dbReference type="EMBL" id="JAVUPU010000003">
    <property type="protein sequence ID" value="MDT9598940.1"/>
    <property type="molecule type" value="Genomic_DNA"/>
</dbReference>
<dbReference type="Pfam" id="PF09423">
    <property type="entry name" value="PhoD"/>
    <property type="match status" value="1"/>
</dbReference>
<keyword evidence="1" id="KW-0732">Signal</keyword>
<dbReference type="CDD" id="cd07389">
    <property type="entry name" value="MPP_PhoD"/>
    <property type="match status" value="1"/>
</dbReference>
<evidence type="ECO:0000259" key="2">
    <source>
        <dbReference type="Pfam" id="PF09423"/>
    </source>
</evidence>
<dbReference type="Pfam" id="PF16655">
    <property type="entry name" value="PhoD_N"/>
    <property type="match status" value="1"/>
</dbReference>
<dbReference type="InterPro" id="IPR052900">
    <property type="entry name" value="Phospholipid_Metab_Enz"/>
</dbReference>
<dbReference type="InterPro" id="IPR006311">
    <property type="entry name" value="TAT_signal"/>
</dbReference>
<evidence type="ECO:0000313" key="5">
    <source>
        <dbReference type="Proteomes" id="UP001259572"/>
    </source>
</evidence>
<organism evidence="4 5">
    <name type="scientific">Sphingosinicella rhizophila</name>
    <dbReference type="NCBI Taxonomy" id="3050082"/>
    <lineage>
        <taxon>Bacteria</taxon>
        <taxon>Pseudomonadati</taxon>
        <taxon>Pseudomonadota</taxon>
        <taxon>Alphaproteobacteria</taxon>
        <taxon>Sphingomonadales</taxon>
        <taxon>Sphingosinicellaceae</taxon>
        <taxon>Sphingosinicella</taxon>
    </lineage>
</organism>
<dbReference type="Gene3D" id="3.60.21.70">
    <property type="entry name" value="PhoD-like phosphatase"/>
    <property type="match status" value="1"/>
</dbReference>
<dbReference type="PANTHER" id="PTHR43606:SF2">
    <property type="entry name" value="ALKALINE PHOSPHATASE FAMILY PROTEIN (AFU_ORTHOLOGUE AFUA_5G03860)"/>
    <property type="match status" value="1"/>
</dbReference>
<sequence>MIRALDLDRRLLLKAGALGAGALAMPAGAALAKTSGFTHNVASGEPGPDRMMLWTRYLPIGGGEARIEAEVSEDAGFARIVRGGTVSCGPERDHTAKLVVEGLAPGRTYHYRFRAPDGSLSPVGRTRTLPDGQVRRFGIGIFSCANLPFGWFNAYAHAAGREDIDLMVHLGDYLYEYQAGSYPSSKLALAERVIAPAHELVALADYRARFAAYRSDPDLQRLHQYFPMVMMWDDHESANNAWRDGAQNHQDASEGAWAVRKAAAMRAYREWLPVGEESWQSYQIGDLATLFRPETRLIGRSMPIGLGTALAQGGDVGAALAAFRDGPWRDSSRTMLGLEQEGWLAEGLARSRRAGTRWQILAQQVIMGELSLSPKVAEWMLEKASPEGKQTIALHLAASEAGLPINFDAWGGFPAARRRLLAASTGADADLIVLSGDSHNGWAFDLDLDGMPAGVEFAGHSVSSPGYESAFPFIDPRDMAGDLVAHNRQLRWADTSRRGYLTIELTPERATGEWLFMDTIRERSTILAGRHAMTVRAGARRLTAET</sequence>
<keyword evidence="4" id="KW-0378">Hydrolase</keyword>
<dbReference type="GO" id="GO:0016787">
    <property type="term" value="F:hydrolase activity"/>
    <property type="evidence" value="ECO:0007669"/>
    <property type="project" value="UniProtKB-KW"/>
</dbReference>
<name>A0ABU3Q6A7_9SPHN</name>
<proteinExistence type="predicted"/>
<dbReference type="InterPro" id="IPR038607">
    <property type="entry name" value="PhoD-like_sf"/>
</dbReference>
<dbReference type="Proteomes" id="UP001259572">
    <property type="component" value="Unassembled WGS sequence"/>
</dbReference>
<dbReference type="InterPro" id="IPR018946">
    <property type="entry name" value="PhoD-like_MPP"/>
</dbReference>
<dbReference type="EC" id="3.1.-.-" evidence="4"/>
<feature type="domain" description="Phospholipase D N-terminal" evidence="3">
    <location>
        <begin position="39"/>
        <end position="128"/>
    </location>
</feature>